<organism evidence="1 2">
    <name type="scientific">Phialemonium atrogriseum</name>
    <dbReference type="NCBI Taxonomy" id="1093897"/>
    <lineage>
        <taxon>Eukaryota</taxon>
        <taxon>Fungi</taxon>
        <taxon>Dikarya</taxon>
        <taxon>Ascomycota</taxon>
        <taxon>Pezizomycotina</taxon>
        <taxon>Sordariomycetes</taxon>
        <taxon>Sordariomycetidae</taxon>
        <taxon>Cephalothecales</taxon>
        <taxon>Cephalothecaceae</taxon>
        <taxon>Phialemonium</taxon>
    </lineage>
</organism>
<dbReference type="AlphaFoldDB" id="A0AAJ0C1W9"/>
<gene>
    <name evidence="1" type="ORF">QBC33DRAFT_538692</name>
</gene>
<dbReference type="InterPro" id="IPR053204">
    <property type="entry name" value="Oxopyrrolidines_Biosynth-assoc"/>
</dbReference>
<protein>
    <submittedName>
        <fullName evidence="1">Uncharacterized protein</fullName>
    </submittedName>
</protein>
<dbReference type="GeneID" id="85311109"/>
<evidence type="ECO:0000313" key="2">
    <source>
        <dbReference type="Proteomes" id="UP001244011"/>
    </source>
</evidence>
<dbReference type="Proteomes" id="UP001244011">
    <property type="component" value="Unassembled WGS sequence"/>
</dbReference>
<sequence>MSDLSLKFLDDGTTDAGPGRYADKRAFDVLQRYLQSQLSVKETAKEITAMLPEPEARKTRGAEIGLFGSFLCQIARQIPYSHPAQTRLVQLIQRVSHSPKLTGQGDDDGYMICFTMDDFKSQLREWFTPIFEDDPEDTNQYSHALNFSAFLARLTQCGFLSYSPLSIWTMRGSLEEKIDHQEAFDCSVSSAALWIMFAGQATYTQVVEAPFPEKAEGIYRSGSLYRGPELGLERWRFWKEALMAAVEKKGASDECRHLAHGAAELMGDIELNMEFSFA</sequence>
<comment type="caution">
    <text evidence="1">The sequence shown here is derived from an EMBL/GenBank/DDBJ whole genome shotgun (WGS) entry which is preliminary data.</text>
</comment>
<dbReference type="PANTHER" id="PTHR38797:SF4">
    <property type="entry name" value="NUCLEAR PORE COMPLEX PROTEIN NUP85"/>
    <property type="match status" value="1"/>
</dbReference>
<keyword evidence="2" id="KW-1185">Reference proteome</keyword>
<dbReference type="InterPro" id="IPR022085">
    <property type="entry name" value="OpdG"/>
</dbReference>
<dbReference type="RefSeq" id="XP_060283811.1">
    <property type="nucleotide sequence ID" value="XM_060427922.1"/>
</dbReference>
<reference evidence="1" key="1">
    <citation type="submission" date="2023-06" db="EMBL/GenBank/DDBJ databases">
        <title>Genome-scale phylogeny and comparative genomics of the fungal order Sordariales.</title>
        <authorList>
            <consortium name="Lawrence Berkeley National Laboratory"/>
            <person name="Hensen N."/>
            <person name="Bonometti L."/>
            <person name="Westerberg I."/>
            <person name="Brannstrom I.O."/>
            <person name="Guillou S."/>
            <person name="Cros-Aarteil S."/>
            <person name="Calhoun S."/>
            <person name="Haridas S."/>
            <person name="Kuo A."/>
            <person name="Mondo S."/>
            <person name="Pangilinan J."/>
            <person name="Riley R."/>
            <person name="Labutti K."/>
            <person name="Andreopoulos B."/>
            <person name="Lipzen A."/>
            <person name="Chen C."/>
            <person name="Yanf M."/>
            <person name="Daum C."/>
            <person name="Ng V."/>
            <person name="Clum A."/>
            <person name="Steindorff A."/>
            <person name="Ohm R."/>
            <person name="Martin F."/>
            <person name="Silar P."/>
            <person name="Natvig D."/>
            <person name="Lalanne C."/>
            <person name="Gautier V."/>
            <person name="Ament-Velasquez S.L."/>
            <person name="Kruys A."/>
            <person name="Hutchinson M.I."/>
            <person name="Powell A.J."/>
            <person name="Barry K."/>
            <person name="Miller A.N."/>
            <person name="Grigoriev I.V."/>
            <person name="Debuchy R."/>
            <person name="Gladieux P."/>
            <person name="Thoren M.H."/>
            <person name="Johannesson H."/>
        </authorList>
    </citation>
    <scope>NUCLEOTIDE SEQUENCE</scope>
    <source>
        <strain evidence="1">8032-3</strain>
    </source>
</reference>
<dbReference type="Pfam" id="PF12311">
    <property type="entry name" value="DUF3632"/>
    <property type="match status" value="1"/>
</dbReference>
<evidence type="ECO:0000313" key="1">
    <source>
        <dbReference type="EMBL" id="KAK1767598.1"/>
    </source>
</evidence>
<dbReference type="PANTHER" id="PTHR38797">
    <property type="entry name" value="NUCLEAR PORE COMPLEX PROTEIN NUP85-RELATED"/>
    <property type="match status" value="1"/>
</dbReference>
<name>A0AAJ0C1W9_9PEZI</name>
<accession>A0AAJ0C1W9</accession>
<dbReference type="EMBL" id="MU839008">
    <property type="protein sequence ID" value="KAK1767598.1"/>
    <property type="molecule type" value="Genomic_DNA"/>
</dbReference>
<proteinExistence type="predicted"/>